<accession>A0A1B0GKM5</accession>
<organism evidence="2 3">
    <name type="scientific">Lutzomyia longipalpis</name>
    <name type="common">Sand fly</name>
    <dbReference type="NCBI Taxonomy" id="7200"/>
    <lineage>
        <taxon>Eukaryota</taxon>
        <taxon>Metazoa</taxon>
        <taxon>Ecdysozoa</taxon>
        <taxon>Arthropoda</taxon>
        <taxon>Hexapoda</taxon>
        <taxon>Insecta</taxon>
        <taxon>Pterygota</taxon>
        <taxon>Neoptera</taxon>
        <taxon>Endopterygota</taxon>
        <taxon>Diptera</taxon>
        <taxon>Nematocera</taxon>
        <taxon>Psychodoidea</taxon>
        <taxon>Psychodidae</taxon>
        <taxon>Lutzomyia</taxon>
        <taxon>Lutzomyia</taxon>
    </lineage>
</organism>
<reference evidence="2" key="1">
    <citation type="submission" date="2020-05" db="UniProtKB">
        <authorList>
            <consortium name="EnsemblMetazoa"/>
        </authorList>
    </citation>
    <scope>IDENTIFICATION</scope>
    <source>
        <strain evidence="2">Jacobina</strain>
    </source>
</reference>
<feature type="compositionally biased region" description="Polar residues" evidence="1">
    <location>
        <begin position="47"/>
        <end position="62"/>
    </location>
</feature>
<evidence type="ECO:0000256" key="1">
    <source>
        <dbReference type="SAM" id="MobiDB-lite"/>
    </source>
</evidence>
<proteinExistence type="predicted"/>
<dbReference type="VEuPathDB" id="VectorBase:LLOJ008996"/>
<dbReference type="EMBL" id="AJWK01030711">
    <property type="status" value="NOT_ANNOTATED_CDS"/>
    <property type="molecule type" value="Genomic_DNA"/>
</dbReference>
<sequence>METPSDFRLLTPKSDFNMMSPPNMYGGPFQPYRGQPHSLVSPREDSPPTSVLNLKRYTTNDPPSSPTIPVSAHHHLHHTREQETSMAHQRPLSAQSPQ</sequence>
<feature type="compositionally biased region" description="Polar residues" evidence="1">
    <location>
        <begin position="84"/>
        <end position="98"/>
    </location>
</feature>
<feature type="region of interest" description="Disordered" evidence="1">
    <location>
        <begin position="1"/>
        <end position="98"/>
    </location>
</feature>
<evidence type="ECO:0000313" key="2">
    <source>
        <dbReference type="EnsemblMetazoa" id="LLOJ008996-PA"/>
    </source>
</evidence>
<name>A0A1B0GKM5_LUTLO</name>
<dbReference type="EnsemblMetazoa" id="LLOJ008996-RA">
    <property type="protein sequence ID" value="LLOJ008996-PA"/>
    <property type="gene ID" value="LLOJ008996"/>
</dbReference>
<dbReference type="AlphaFoldDB" id="A0A1B0GKM5"/>
<keyword evidence="3" id="KW-1185">Reference proteome</keyword>
<dbReference type="Proteomes" id="UP000092461">
    <property type="component" value="Unassembled WGS sequence"/>
</dbReference>
<protein>
    <submittedName>
        <fullName evidence="2">Uncharacterized protein</fullName>
    </submittedName>
</protein>
<evidence type="ECO:0000313" key="3">
    <source>
        <dbReference type="Proteomes" id="UP000092461"/>
    </source>
</evidence>